<organism evidence="2 3">
    <name type="scientific">Agrobacterium larrymoorei</name>
    <dbReference type="NCBI Taxonomy" id="160699"/>
    <lineage>
        <taxon>Bacteria</taxon>
        <taxon>Pseudomonadati</taxon>
        <taxon>Pseudomonadota</taxon>
        <taxon>Alphaproteobacteria</taxon>
        <taxon>Hyphomicrobiales</taxon>
        <taxon>Rhizobiaceae</taxon>
        <taxon>Rhizobium/Agrobacterium group</taxon>
        <taxon>Agrobacterium</taxon>
    </lineage>
</organism>
<dbReference type="RefSeq" id="WP_219275985.1">
    <property type="nucleotide sequence ID" value="NZ_CP072168.1"/>
</dbReference>
<name>A0ABX8T933_9HYPH</name>
<evidence type="ECO:0000259" key="1">
    <source>
        <dbReference type="SMART" id="SM00822"/>
    </source>
</evidence>
<dbReference type="PANTHER" id="PTHR43550">
    <property type="entry name" value="3-KETODIHYDROSPHINGOSINE REDUCTASE"/>
    <property type="match status" value="1"/>
</dbReference>
<dbReference type="InterPro" id="IPR057326">
    <property type="entry name" value="KR_dom"/>
</dbReference>
<gene>
    <name evidence="2" type="ORF">J5285_14575</name>
</gene>
<accession>A0ABX8T933</accession>
<sequence>MHVIITGGSSGIGLELARIYVRAGHHVSIIARNASRLDAATLELSTRTQKVFAIEGDVCDGEGIISAIRICERQAGHCNLLITSAGVVDPAMFEDMEPDSFRQQWDTNFVGTVNAVAAVYSDMKTRQEGAIMLVSSAAGHLGIPGYTAYCASKAAVSSFAESLRSEAGNSVYVGVCFPPDTLTPQLDQELKRRPALATQLIGKSDPWPADKVAGQIAIAVAKRRAQVHFGLRLRALAMIGAFIKPVLYWRLSRKV</sequence>
<proteinExistence type="predicted"/>
<dbReference type="Proteomes" id="UP000826513">
    <property type="component" value="Chromosome 2"/>
</dbReference>
<dbReference type="SMART" id="SM00822">
    <property type="entry name" value="PKS_KR"/>
    <property type="match status" value="1"/>
</dbReference>
<dbReference type="InterPro" id="IPR020904">
    <property type="entry name" value="Sc_DH/Rdtase_CS"/>
</dbReference>
<evidence type="ECO:0000313" key="2">
    <source>
        <dbReference type="EMBL" id="QYA08659.1"/>
    </source>
</evidence>
<dbReference type="InterPro" id="IPR002347">
    <property type="entry name" value="SDR_fam"/>
</dbReference>
<dbReference type="PROSITE" id="PS00061">
    <property type="entry name" value="ADH_SHORT"/>
    <property type="match status" value="1"/>
</dbReference>
<feature type="domain" description="Ketoreductase" evidence="1">
    <location>
        <begin position="1"/>
        <end position="176"/>
    </location>
</feature>
<evidence type="ECO:0000313" key="3">
    <source>
        <dbReference type="Proteomes" id="UP000826513"/>
    </source>
</evidence>
<reference evidence="2 3" key="1">
    <citation type="submission" date="2021-03" db="EMBL/GenBank/DDBJ databases">
        <title>Rapid diversification of plasmids in a genus of pathogenic and nitrogen fixing bacteria.</title>
        <authorList>
            <person name="Weisberg A.J."/>
            <person name="Miller M."/>
            <person name="Ream W."/>
            <person name="Grunwald N.J."/>
            <person name="Chang J.H."/>
        </authorList>
    </citation>
    <scope>NUCLEOTIDE SEQUENCE [LARGE SCALE GENOMIC DNA]</scope>
    <source>
        <strain evidence="2 3">AF3.44</strain>
    </source>
</reference>
<protein>
    <submittedName>
        <fullName evidence="2">SDR family NAD(P)-dependent oxidoreductase</fullName>
    </submittedName>
</protein>
<dbReference type="EMBL" id="CP072168">
    <property type="protein sequence ID" value="QYA08659.1"/>
    <property type="molecule type" value="Genomic_DNA"/>
</dbReference>
<keyword evidence="3" id="KW-1185">Reference proteome</keyword>
<dbReference type="Pfam" id="PF00106">
    <property type="entry name" value="adh_short"/>
    <property type="match status" value="1"/>
</dbReference>
<dbReference type="PANTHER" id="PTHR43550:SF3">
    <property type="entry name" value="3-KETODIHYDROSPHINGOSINE REDUCTASE"/>
    <property type="match status" value="1"/>
</dbReference>